<keyword evidence="5 6" id="KW-0472">Membrane</keyword>
<gene>
    <name evidence="8" type="ordered locus">Tpau_0244</name>
</gene>
<feature type="transmembrane region" description="Helical" evidence="6">
    <location>
        <begin position="548"/>
        <end position="575"/>
    </location>
</feature>
<dbReference type="HOGENOM" id="CLU_430167_0_0_11"/>
<dbReference type="eggNOG" id="COG0577">
    <property type="taxonomic scope" value="Bacteria"/>
</dbReference>
<feature type="transmembrane region" description="Helical" evidence="6">
    <location>
        <begin position="595"/>
        <end position="617"/>
    </location>
</feature>
<evidence type="ECO:0000313" key="8">
    <source>
        <dbReference type="EMBL" id="ADG76894.1"/>
    </source>
</evidence>
<dbReference type="AlphaFoldDB" id="D5UQR1"/>
<proteinExistence type="predicted"/>
<keyword evidence="2" id="KW-1003">Cell membrane</keyword>
<sequence length="636" mass="66868">MLFWIRVAFRGNASTYRWVCIASGVCALAGANAVTIFLAASDTSSVPEAPDINRYAKDLVAADGLTSFAAVMAVVSLVSAAMVIHALVGSVANARRDALAVYRILGATPRRAGMIFLLECAVFTAIGAAVGAGIGTLLAPPTRVMLAYYDLAPQTIAVGPRTSAVALVFVLVTIAAMVGSRSGYRDVMTHADEKTQQRARRRRSIRPVPFALAVVFLAGAAALAALVPPTESAINSVPFGGALLGVIGAALLTPAVTYTFAAITTAISHGAMVPDRLSSYLRIGGRWSATGASRSARIAIPITLAITVVAVIFSLAQTGRSASEYDKLKSVAAESVLDTSAHPDRGWNVSATADPHSVGVRGDSRWTVPGQRPTVISLFRITHPENLATIFPGISPAAPLALITASEQDRSSLRVLSGDPNDTVGDTHRWVSPDRQEVTVRVVGKVSENRYLRYRYLVVDATFPDSPDTPGFVFYPTPADGPAVTTRQWVEDQIKENQRSQAAGITAIVAVPILLCAIALLGVVMNIRRELLPGRLTLQQIGLTRSDTAAVFAVIAATSIAGALITAAVPLILTIYSEQRIVHGIGYGIPIALPIAPVAATALSISLITLASMVIGWRAPKGRTHHTQIPMSVVAD</sequence>
<dbReference type="Proteomes" id="UP000001213">
    <property type="component" value="Chromosome"/>
</dbReference>
<dbReference type="STRING" id="521096.Tpau_0244"/>
<reference evidence="9" key="1">
    <citation type="submission" date="2010-03" db="EMBL/GenBank/DDBJ databases">
        <title>The complete chromosome of Tsukamurella paurometabola DSM 20162.</title>
        <authorList>
            <consortium name="US DOE Joint Genome Institute (JGI-PGF)"/>
            <person name="Lucas S."/>
            <person name="Copeland A."/>
            <person name="Lapidus A."/>
            <person name="Glavina del Rio T."/>
            <person name="Dalin E."/>
            <person name="Tice H."/>
            <person name="Bruce D."/>
            <person name="Goodwin L."/>
            <person name="Pitluck S."/>
            <person name="Kyrpides N."/>
            <person name="Mavromatis K."/>
            <person name="Ivanova N."/>
            <person name="Mikhailova N."/>
            <person name="Munk A.C."/>
            <person name="Brettin T."/>
            <person name="Detter J.C."/>
            <person name="Tapia R."/>
            <person name="Han C."/>
            <person name="Larimer F."/>
            <person name="Land M."/>
            <person name="Hauser L."/>
            <person name="Markowitz V."/>
            <person name="Cheng J.-F."/>
            <person name="Hugenholtz P."/>
            <person name="Woyke T."/>
            <person name="Wu D."/>
            <person name="Jando M."/>
            <person name="Brambilla E."/>
            <person name="Klenk H.-P."/>
            <person name="Eisen J.A."/>
        </authorList>
    </citation>
    <scope>NUCLEOTIDE SEQUENCE [LARGE SCALE GENOMIC DNA]</scope>
    <source>
        <strain evidence="9">ATCC 8368 / DSM 20162 / CCUG 35730 / CIP 100753 / JCM 10117 / KCTC 9821 / NBRC 16120 / NCIMB 702349 / NCTC 13040</strain>
    </source>
</reference>
<reference evidence="8 9" key="2">
    <citation type="journal article" date="2011" name="Stand. Genomic Sci.">
        <title>Complete genome sequence of Tsukamurella paurometabola type strain (no. 33).</title>
        <authorList>
            <person name="Munk A.C."/>
            <person name="Lapidus A."/>
            <person name="Lucas S."/>
            <person name="Nolan M."/>
            <person name="Tice H."/>
            <person name="Cheng J.F."/>
            <person name="Del Rio T.G."/>
            <person name="Goodwin L."/>
            <person name="Pitluck S."/>
            <person name="Liolios K."/>
            <person name="Huntemann M."/>
            <person name="Ivanova N."/>
            <person name="Mavromatis K."/>
            <person name="Mikhailova N."/>
            <person name="Pati A."/>
            <person name="Chen A."/>
            <person name="Palaniappan K."/>
            <person name="Tapia R."/>
            <person name="Han C."/>
            <person name="Land M."/>
            <person name="Hauser L."/>
            <person name="Chang Y.J."/>
            <person name="Jeffries C.D."/>
            <person name="Brettin T."/>
            <person name="Yasawong M."/>
            <person name="Brambilla E.M."/>
            <person name="Rohde M."/>
            <person name="Sikorski J."/>
            <person name="Goker M."/>
            <person name="Detter J.C."/>
            <person name="Woyke T."/>
            <person name="Bristow J."/>
            <person name="Eisen J.A."/>
            <person name="Markowitz V."/>
            <person name="Hugenholtz P."/>
            <person name="Kyrpides N.C."/>
            <person name="Klenk H.P."/>
        </authorList>
    </citation>
    <scope>NUCLEOTIDE SEQUENCE [LARGE SCALE GENOMIC DNA]</scope>
    <source>
        <strain evidence="9">ATCC 8368 / DSM 20162 / CCUG 35730 / CIP 100753 / JCM 10117 / KCTC 9821 / NBRC 16120 / NCIMB 702349 / NCTC 13040</strain>
    </source>
</reference>
<dbReference type="InterPro" id="IPR003838">
    <property type="entry name" value="ABC3_permease_C"/>
</dbReference>
<keyword evidence="4 6" id="KW-1133">Transmembrane helix</keyword>
<feature type="transmembrane region" description="Helical" evidence="6">
    <location>
        <begin position="239"/>
        <end position="267"/>
    </location>
</feature>
<feature type="transmembrane region" description="Helical" evidence="6">
    <location>
        <begin position="115"/>
        <end position="138"/>
    </location>
</feature>
<evidence type="ECO:0000313" key="9">
    <source>
        <dbReference type="Proteomes" id="UP000001213"/>
    </source>
</evidence>
<evidence type="ECO:0000256" key="2">
    <source>
        <dbReference type="ARBA" id="ARBA00022475"/>
    </source>
</evidence>
<keyword evidence="3 6" id="KW-0812">Transmembrane</keyword>
<dbReference type="Pfam" id="PF02687">
    <property type="entry name" value="FtsX"/>
    <property type="match status" value="1"/>
</dbReference>
<feature type="transmembrane region" description="Helical" evidence="6">
    <location>
        <begin position="158"/>
        <end position="178"/>
    </location>
</feature>
<organism evidence="8 9">
    <name type="scientific">Tsukamurella paurometabola (strain ATCC 8368 / DSM 20162 / CCUG 35730 / CIP 100753 / JCM 10117 / KCTC 9821 / NBRC 16120 / NCIMB 702349 / NCTC 13040)</name>
    <name type="common">Corynebacterium paurometabolum</name>
    <dbReference type="NCBI Taxonomy" id="521096"/>
    <lineage>
        <taxon>Bacteria</taxon>
        <taxon>Bacillati</taxon>
        <taxon>Actinomycetota</taxon>
        <taxon>Actinomycetes</taxon>
        <taxon>Mycobacteriales</taxon>
        <taxon>Tsukamurellaceae</taxon>
        <taxon>Tsukamurella</taxon>
    </lineage>
</organism>
<feature type="transmembrane region" description="Helical" evidence="6">
    <location>
        <begin position="502"/>
        <end position="527"/>
    </location>
</feature>
<evidence type="ECO:0000256" key="4">
    <source>
        <dbReference type="ARBA" id="ARBA00022989"/>
    </source>
</evidence>
<feature type="transmembrane region" description="Helical" evidence="6">
    <location>
        <begin position="68"/>
        <end position="94"/>
    </location>
</feature>
<accession>D5UQR1</accession>
<keyword evidence="9" id="KW-1185">Reference proteome</keyword>
<dbReference type="EMBL" id="CP001966">
    <property type="protein sequence ID" value="ADG76894.1"/>
    <property type="molecule type" value="Genomic_DNA"/>
</dbReference>
<dbReference type="KEGG" id="tpr:Tpau_0244"/>
<evidence type="ECO:0000256" key="1">
    <source>
        <dbReference type="ARBA" id="ARBA00004651"/>
    </source>
</evidence>
<feature type="transmembrane region" description="Helical" evidence="6">
    <location>
        <begin position="298"/>
        <end position="316"/>
    </location>
</feature>
<name>D5UQR1_TSUPD</name>
<dbReference type="GO" id="GO:0005886">
    <property type="term" value="C:plasma membrane"/>
    <property type="evidence" value="ECO:0007669"/>
    <property type="project" value="UniProtKB-SubCell"/>
</dbReference>
<evidence type="ECO:0000256" key="5">
    <source>
        <dbReference type="ARBA" id="ARBA00023136"/>
    </source>
</evidence>
<evidence type="ECO:0000256" key="3">
    <source>
        <dbReference type="ARBA" id="ARBA00022692"/>
    </source>
</evidence>
<evidence type="ECO:0000256" key="6">
    <source>
        <dbReference type="SAM" id="Phobius"/>
    </source>
</evidence>
<evidence type="ECO:0000259" key="7">
    <source>
        <dbReference type="Pfam" id="PF02687"/>
    </source>
</evidence>
<protein>
    <recommendedName>
        <fullName evidence="7">ABC3 transporter permease C-terminal domain-containing protein</fullName>
    </recommendedName>
</protein>
<feature type="transmembrane region" description="Helical" evidence="6">
    <location>
        <begin position="208"/>
        <end position="227"/>
    </location>
</feature>
<comment type="subcellular location">
    <subcellularLocation>
        <location evidence="1">Cell membrane</location>
        <topology evidence="1">Multi-pass membrane protein</topology>
    </subcellularLocation>
</comment>
<feature type="domain" description="ABC3 transporter permease C-terminal" evidence="7">
    <location>
        <begin position="71"/>
        <end position="176"/>
    </location>
</feature>